<dbReference type="PANTHER" id="PTHR16520">
    <property type="entry name" value="KINETOCHORE SCAFFOLD 1"/>
    <property type="match status" value="1"/>
</dbReference>
<feature type="non-terminal residue" evidence="2">
    <location>
        <position position="1"/>
    </location>
</feature>
<dbReference type="PANTHER" id="PTHR16520:SF3">
    <property type="entry name" value="KINETOCHORE SCAFFOLD 1"/>
    <property type="match status" value="1"/>
</dbReference>
<feature type="coiled-coil region" evidence="1">
    <location>
        <begin position="164"/>
        <end position="191"/>
    </location>
</feature>
<dbReference type="GO" id="GO:0008608">
    <property type="term" value="P:attachment of spindle microtubules to kinetochore"/>
    <property type="evidence" value="ECO:0007669"/>
    <property type="project" value="InterPro"/>
</dbReference>
<feature type="non-terminal residue" evidence="2">
    <location>
        <position position="192"/>
    </location>
</feature>
<dbReference type="InterPro" id="IPR037388">
    <property type="entry name" value="Blinkin"/>
</dbReference>
<comment type="caution">
    <text evidence="2">The sequence shown here is derived from an EMBL/GenBank/DDBJ whole genome shotgun (WGS) entry which is preliminary data.</text>
</comment>
<name>A0A2J8T378_PONAB</name>
<keyword evidence="1" id="KW-0175">Coiled coil</keyword>
<sequence length="192" mass="22368">DHHTEEDIDKSANSVLIKNLSRTPSSCSSSLDSIKADGTSLDFSTYHSSQMESQFLRDTICEESLREFTVNTPPTPEDLMLSQYVYRPKIQIYREDCEARRQKIEELKLSALNQDKLLVDINKNLWEKMRHCSDKELKAFGIYLNKIKSRFTKMTKVFTHQGKVALYDKLVQSAQNEREKLQIKIDEMDKIL</sequence>
<dbReference type="GO" id="GO:0034501">
    <property type="term" value="P:protein localization to kinetochore"/>
    <property type="evidence" value="ECO:0007669"/>
    <property type="project" value="InterPro"/>
</dbReference>
<protein>
    <submittedName>
        <fullName evidence="2">KNL1 isoform 8</fullName>
    </submittedName>
</protein>
<dbReference type="GO" id="GO:0005634">
    <property type="term" value="C:nucleus"/>
    <property type="evidence" value="ECO:0007669"/>
    <property type="project" value="TreeGrafter"/>
</dbReference>
<dbReference type="AlphaFoldDB" id="A0A2J8T378"/>
<proteinExistence type="predicted"/>
<evidence type="ECO:0000256" key="1">
    <source>
        <dbReference type="SAM" id="Coils"/>
    </source>
</evidence>
<evidence type="ECO:0000313" key="2">
    <source>
        <dbReference type="EMBL" id="PNJ27468.1"/>
    </source>
</evidence>
<gene>
    <name evidence="2" type="ORF">CR201_G0038168</name>
</gene>
<dbReference type="EMBL" id="NDHI03003524">
    <property type="protein sequence ID" value="PNJ27468.1"/>
    <property type="molecule type" value="Genomic_DNA"/>
</dbReference>
<reference evidence="2" key="1">
    <citation type="submission" date="2017-12" db="EMBL/GenBank/DDBJ databases">
        <title>High-resolution comparative analysis of great ape genomes.</title>
        <authorList>
            <person name="Pollen A."/>
            <person name="Hastie A."/>
            <person name="Hormozdiari F."/>
            <person name="Dougherty M."/>
            <person name="Liu R."/>
            <person name="Chaisson M."/>
            <person name="Hoppe E."/>
            <person name="Hill C."/>
            <person name="Pang A."/>
            <person name="Hillier L."/>
            <person name="Baker C."/>
            <person name="Armstrong J."/>
            <person name="Shendure J."/>
            <person name="Paten B."/>
            <person name="Wilson R."/>
            <person name="Chao H."/>
            <person name="Schneider V."/>
            <person name="Ventura M."/>
            <person name="Kronenberg Z."/>
            <person name="Murali S."/>
            <person name="Gordon D."/>
            <person name="Cantsilieris S."/>
            <person name="Munson K."/>
            <person name="Nelson B."/>
            <person name="Raja A."/>
            <person name="Underwood J."/>
            <person name="Diekhans M."/>
            <person name="Fiddes I."/>
            <person name="Haussler D."/>
            <person name="Eichler E."/>
        </authorList>
    </citation>
    <scope>NUCLEOTIDE SEQUENCE [LARGE SCALE GENOMIC DNA]</scope>
    <source>
        <strain evidence="2">Susie</strain>
    </source>
</reference>
<organism evidence="2">
    <name type="scientific">Pongo abelii</name>
    <name type="common">Sumatran orangutan</name>
    <name type="synonym">Pongo pygmaeus abelii</name>
    <dbReference type="NCBI Taxonomy" id="9601"/>
    <lineage>
        <taxon>Eukaryota</taxon>
        <taxon>Metazoa</taxon>
        <taxon>Chordata</taxon>
        <taxon>Craniata</taxon>
        <taxon>Vertebrata</taxon>
        <taxon>Euteleostomi</taxon>
        <taxon>Mammalia</taxon>
        <taxon>Eutheria</taxon>
        <taxon>Euarchontoglires</taxon>
        <taxon>Primates</taxon>
        <taxon>Haplorrhini</taxon>
        <taxon>Catarrhini</taxon>
        <taxon>Hominidae</taxon>
        <taxon>Pongo</taxon>
    </lineage>
</organism>
<accession>A0A2J8T378</accession>